<reference evidence="2 3" key="1">
    <citation type="submission" date="2019-02" db="EMBL/GenBank/DDBJ databases">
        <title>Paenibacillus sp. nov., isolated from surface-sterilized tissue of Thalictrum simplex L.</title>
        <authorList>
            <person name="Tuo L."/>
        </authorList>
    </citation>
    <scope>NUCLEOTIDE SEQUENCE [LARGE SCALE GENOMIC DNA]</scope>
    <source>
        <strain evidence="2 3">N2SHLJ1</strain>
    </source>
</reference>
<protein>
    <recommendedName>
        <fullName evidence="4">Family 2 glycosyl transferase</fullName>
    </recommendedName>
</protein>
<accession>A0A4Q9DHM7</accession>
<dbReference type="OrthoDB" id="916275at2"/>
<sequence length="757" mass="85234">MHVAINKKIMLALLIVVLLAVCAGLWFWSSPVRGLFTSGGKSIPASALPVFEEGGVKLTSAAKEGHLAVYDGKAWKPQFWSGVNMGATTPGHAPGELSPTKEDYLRWFAQMKDMHADVVRVYTILPPYFYEALAEFNSGRTDPLYILQGVWAPDEQLVGADGQGYDALQPETIRLFEQEIRDAVQAVHGQLKRKAEPGHASGKFTADVSPYVLGWVIGTEWDPFAVKATDDAHPGMQPFRGTYFQAASGATPFESWLAQMMDVLALEDMKYGWQHPVSFTNWVTTDPLTHPNEPLDNEDMVSVDPMRIAAQESWKAGYFASYHVYPYYPDLLRYEEKYQTYKDSEGNVNPYAGYLHDLREHHRGIPLIVAEYGVPSSRGMAHFGPLDRNQGMHTEKEQGQIDADLYRSIYNESFDGAMLFSWQDEWFKITWNTMELDSPVDRRPMWRNMLTNEEHFGVLAVEPGNSADDLVILDGKTGDWDRRKNTASRDYDGYSLTVSHDEAYLYMLLQSKNGDWKLEDKPLYIGFDTLDGGSAKADKAPGITFSGGQEFVMKLGGGEDSAIYAGSAYDYHTWMYGHQSKMMPWQEAWSHSENGLFLPWRLPVGKPMTLPQTKEQLPFEDVEVGKLHYGTSDPSSDEFNNLADWYAQGQVIEVRIPWLLLGFTDPSTHRVWRYPYEANGFKMTESKAVKVEPHLSANPDPLDPVAYKWDNWNKPASHERLKKSYPLLQKAFGELGQQPPKAASPGKVDVASPQAAQ</sequence>
<keyword evidence="3" id="KW-1185">Reference proteome</keyword>
<dbReference type="RefSeq" id="WP_131017017.1">
    <property type="nucleotide sequence ID" value="NZ_SIRE01000024.1"/>
</dbReference>
<dbReference type="InterPro" id="IPR017853">
    <property type="entry name" value="GH"/>
</dbReference>
<evidence type="ECO:0000313" key="3">
    <source>
        <dbReference type="Proteomes" id="UP000293142"/>
    </source>
</evidence>
<dbReference type="EMBL" id="SIRE01000024">
    <property type="protein sequence ID" value="TBL72448.1"/>
    <property type="molecule type" value="Genomic_DNA"/>
</dbReference>
<evidence type="ECO:0000313" key="2">
    <source>
        <dbReference type="EMBL" id="TBL72448.1"/>
    </source>
</evidence>
<dbReference type="Proteomes" id="UP000293142">
    <property type="component" value="Unassembled WGS sequence"/>
</dbReference>
<feature type="region of interest" description="Disordered" evidence="1">
    <location>
        <begin position="734"/>
        <end position="757"/>
    </location>
</feature>
<evidence type="ECO:0000256" key="1">
    <source>
        <dbReference type="SAM" id="MobiDB-lite"/>
    </source>
</evidence>
<evidence type="ECO:0008006" key="4">
    <source>
        <dbReference type="Google" id="ProtNLM"/>
    </source>
</evidence>
<gene>
    <name evidence="2" type="ORF">EYB31_29145</name>
</gene>
<organism evidence="2 3">
    <name type="scientific">Paenibacillus thalictri</name>
    <dbReference type="NCBI Taxonomy" id="2527873"/>
    <lineage>
        <taxon>Bacteria</taxon>
        <taxon>Bacillati</taxon>
        <taxon>Bacillota</taxon>
        <taxon>Bacilli</taxon>
        <taxon>Bacillales</taxon>
        <taxon>Paenibacillaceae</taxon>
        <taxon>Paenibacillus</taxon>
    </lineage>
</organism>
<comment type="caution">
    <text evidence="2">The sequence shown here is derived from an EMBL/GenBank/DDBJ whole genome shotgun (WGS) entry which is preliminary data.</text>
</comment>
<proteinExistence type="predicted"/>
<dbReference type="SUPFAM" id="SSF51445">
    <property type="entry name" value="(Trans)glycosidases"/>
    <property type="match status" value="1"/>
</dbReference>
<dbReference type="AlphaFoldDB" id="A0A4Q9DHM7"/>
<name>A0A4Q9DHM7_9BACL</name>
<dbReference type="Gene3D" id="3.20.20.80">
    <property type="entry name" value="Glycosidases"/>
    <property type="match status" value="1"/>
</dbReference>